<feature type="transmembrane region" description="Helical" evidence="1">
    <location>
        <begin position="139"/>
        <end position="162"/>
    </location>
</feature>
<protein>
    <submittedName>
        <fullName evidence="2">Rod shape-determining protein MreD</fullName>
    </submittedName>
</protein>
<keyword evidence="1" id="KW-0472">Membrane</keyword>
<dbReference type="EMBL" id="KJ947870">
    <property type="protein sequence ID" value="AJW30733.1"/>
    <property type="molecule type" value="Genomic_DNA"/>
</dbReference>
<gene>
    <name evidence="2" type="ORF">FA02_0470</name>
</gene>
<feature type="transmembrane region" description="Helical" evidence="1">
    <location>
        <begin position="74"/>
        <end position="92"/>
    </location>
</feature>
<feature type="transmembrane region" description="Helical" evidence="1">
    <location>
        <begin position="99"/>
        <end position="119"/>
    </location>
</feature>
<evidence type="ECO:0000313" key="2">
    <source>
        <dbReference type="EMBL" id="AJW30733.1"/>
    </source>
</evidence>
<dbReference type="AlphaFoldDB" id="A0A0D5A3I3"/>
<accession>A0A0D5A3I3</accession>
<proteinExistence type="predicted"/>
<keyword evidence="1" id="KW-1133">Transmembrane helix</keyword>
<sequence>MMLKNNKKILIFFILICLQLCVITAPDWLKINGITPCWPVILLLPFSLKNSRSKAAIASVSLGIFIDSFTISDVSYVPSLLLLSIVWSTYGLHNKKIELFLNIGLMAIFGTAFVGFSIWVQKIFLYSDLRNNWFHSWSIFVLISEVIITGLVAPFFSSWLLLTYKKN</sequence>
<evidence type="ECO:0000256" key="1">
    <source>
        <dbReference type="SAM" id="Phobius"/>
    </source>
</evidence>
<keyword evidence="1" id="KW-0812">Transmembrane</keyword>
<reference evidence="2" key="1">
    <citation type="submission" date="2014-06" db="EMBL/GenBank/DDBJ databases">
        <authorList>
            <person name="Berube P.M."/>
        </authorList>
    </citation>
    <scope>NUCLEOTIDE SEQUENCE</scope>
    <source>
        <strain evidence="2">P0902-H212</strain>
    </source>
</reference>
<name>A0A0D5A3I3_PROMR</name>
<organism evidence="2">
    <name type="scientific">Prochlorococcus marinus str. P0902-H212</name>
    <dbReference type="NCBI Taxonomy" id="1620696"/>
    <lineage>
        <taxon>Bacteria</taxon>
        <taxon>Bacillati</taxon>
        <taxon>Cyanobacteriota</taxon>
        <taxon>Cyanophyceae</taxon>
        <taxon>Synechococcales</taxon>
        <taxon>Prochlorococcaceae</taxon>
        <taxon>Prochlorococcus</taxon>
    </lineage>
</organism>